<dbReference type="InterPro" id="IPR011701">
    <property type="entry name" value="MFS"/>
</dbReference>
<evidence type="ECO:0000256" key="6">
    <source>
        <dbReference type="SAM" id="MobiDB-lite"/>
    </source>
</evidence>
<keyword evidence="5 7" id="KW-0472">Membrane</keyword>
<feature type="transmembrane region" description="Helical" evidence="7">
    <location>
        <begin position="117"/>
        <end position="138"/>
    </location>
</feature>
<feature type="transmembrane region" description="Helical" evidence="7">
    <location>
        <begin position="252"/>
        <end position="271"/>
    </location>
</feature>
<keyword evidence="4 7" id="KW-1133">Transmembrane helix</keyword>
<sequence length="418" mass="41007">MSDPAMRNATSPDGGGLAAWAAVGAVAAATFTVVTSEMLPVGLLTPIGRTLGVSEGVAGLALTVTGLVAAVAAPLIVPALRRADRRPVVVALLLTLALGNAVAAWSPNAVALMAGRVLVGAGMGGVWALAASLAARLVPERSRGTAIAVAFSGVAIASVLGVPAGTLLGEAAGWRAAFAAAGGFAVVLAAAMAVLLPPLPVERSTNLRGMAGLAAEPRVRAGLIATALLVTGHFAAYTYVRPVLEDVSGADAGQIGVLLLGYGVAGVAGNFASGARAVRSPRATLLVLGTALAVTVLLVPLLGRSLGGGAALLMLWGLAYGGVSVTVQNWLLAAAPHAQEAASGLLVAVFNAAIALGALLGGRAADGLGTVSVMWVAGLLAAAAAVQVVRAAEPARPEEQGSMRAASVPESRTSADGR</sequence>
<dbReference type="GO" id="GO:0005886">
    <property type="term" value="C:plasma membrane"/>
    <property type="evidence" value="ECO:0007669"/>
    <property type="project" value="UniProtKB-SubCell"/>
</dbReference>
<dbReference type="Gene3D" id="1.20.1250.20">
    <property type="entry name" value="MFS general substrate transporter like domains"/>
    <property type="match status" value="1"/>
</dbReference>
<evidence type="ECO:0000256" key="3">
    <source>
        <dbReference type="ARBA" id="ARBA00022692"/>
    </source>
</evidence>
<name>A0A5D3FNX4_9ACTN</name>
<dbReference type="GO" id="GO:0022857">
    <property type="term" value="F:transmembrane transporter activity"/>
    <property type="evidence" value="ECO:0007669"/>
    <property type="project" value="InterPro"/>
</dbReference>
<evidence type="ECO:0000313" key="9">
    <source>
        <dbReference type="EMBL" id="TYK49360.1"/>
    </source>
</evidence>
<dbReference type="PROSITE" id="PS50850">
    <property type="entry name" value="MFS"/>
    <property type="match status" value="1"/>
</dbReference>
<dbReference type="InterPro" id="IPR020846">
    <property type="entry name" value="MFS_dom"/>
</dbReference>
<proteinExistence type="predicted"/>
<dbReference type="PANTHER" id="PTHR43124:SF3">
    <property type="entry name" value="CHLORAMPHENICOL EFFLUX PUMP RV0191"/>
    <property type="match status" value="1"/>
</dbReference>
<feature type="region of interest" description="Disordered" evidence="6">
    <location>
        <begin position="395"/>
        <end position="418"/>
    </location>
</feature>
<dbReference type="Proteomes" id="UP000323505">
    <property type="component" value="Unassembled WGS sequence"/>
</dbReference>
<feature type="transmembrane region" description="Helical" evidence="7">
    <location>
        <begin position="56"/>
        <end position="76"/>
    </location>
</feature>
<feature type="transmembrane region" description="Helical" evidence="7">
    <location>
        <begin position="344"/>
        <end position="362"/>
    </location>
</feature>
<dbReference type="InterPro" id="IPR050189">
    <property type="entry name" value="MFS_Efflux_Transporters"/>
</dbReference>
<dbReference type="Pfam" id="PF07690">
    <property type="entry name" value="MFS_1"/>
    <property type="match status" value="1"/>
</dbReference>
<dbReference type="SUPFAM" id="SSF103473">
    <property type="entry name" value="MFS general substrate transporter"/>
    <property type="match status" value="1"/>
</dbReference>
<feature type="transmembrane region" description="Helical" evidence="7">
    <location>
        <begin position="145"/>
        <end position="164"/>
    </location>
</feature>
<feature type="transmembrane region" description="Helical" evidence="7">
    <location>
        <begin position="283"/>
        <end position="303"/>
    </location>
</feature>
<evidence type="ECO:0000256" key="5">
    <source>
        <dbReference type="ARBA" id="ARBA00023136"/>
    </source>
</evidence>
<dbReference type="InterPro" id="IPR036259">
    <property type="entry name" value="MFS_trans_sf"/>
</dbReference>
<feature type="transmembrane region" description="Helical" evidence="7">
    <location>
        <begin position="16"/>
        <end position="36"/>
    </location>
</feature>
<reference evidence="9 10" key="1">
    <citation type="submission" date="2019-08" db="EMBL/GenBank/DDBJ databases">
        <title>Actinomadura sp. nov. CYP1-5 isolated from mountain soil.</title>
        <authorList>
            <person name="Songsumanus A."/>
            <person name="Kuncharoen N."/>
            <person name="Kudo T."/>
            <person name="Yuki M."/>
            <person name="Igarashi Y."/>
            <person name="Tanasupawat S."/>
        </authorList>
    </citation>
    <scope>NUCLEOTIDE SEQUENCE [LARGE SCALE GENOMIC DNA]</scope>
    <source>
        <strain evidence="9 10">CYP1-5</strain>
    </source>
</reference>
<comment type="subcellular location">
    <subcellularLocation>
        <location evidence="1">Cell membrane</location>
        <topology evidence="1">Multi-pass membrane protein</topology>
    </subcellularLocation>
</comment>
<feature type="domain" description="Major facilitator superfamily (MFS) profile" evidence="8">
    <location>
        <begin position="17"/>
        <end position="396"/>
    </location>
</feature>
<keyword evidence="3 7" id="KW-0812">Transmembrane</keyword>
<evidence type="ECO:0000259" key="8">
    <source>
        <dbReference type="PROSITE" id="PS50850"/>
    </source>
</evidence>
<feature type="transmembrane region" description="Helical" evidence="7">
    <location>
        <begin position="88"/>
        <end position="105"/>
    </location>
</feature>
<dbReference type="EMBL" id="VSRQ01000003">
    <property type="protein sequence ID" value="TYK49360.1"/>
    <property type="molecule type" value="Genomic_DNA"/>
</dbReference>
<feature type="transmembrane region" description="Helical" evidence="7">
    <location>
        <begin position="176"/>
        <end position="199"/>
    </location>
</feature>
<evidence type="ECO:0000313" key="10">
    <source>
        <dbReference type="Proteomes" id="UP000323505"/>
    </source>
</evidence>
<evidence type="ECO:0000256" key="7">
    <source>
        <dbReference type="SAM" id="Phobius"/>
    </source>
</evidence>
<comment type="caution">
    <text evidence="9">The sequence shown here is derived from an EMBL/GenBank/DDBJ whole genome shotgun (WGS) entry which is preliminary data.</text>
</comment>
<dbReference type="AlphaFoldDB" id="A0A5D3FNX4"/>
<evidence type="ECO:0000256" key="2">
    <source>
        <dbReference type="ARBA" id="ARBA00022475"/>
    </source>
</evidence>
<evidence type="ECO:0000256" key="1">
    <source>
        <dbReference type="ARBA" id="ARBA00004651"/>
    </source>
</evidence>
<keyword evidence="2" id="KW-1003">Cell membrane</keyword>
<feature type="transmembrane region" description="Helical" evidence="7">
    <location>
        <begin position="219"/>
        <end position="240"/>
    </location>
</feature>
<dbReference type="CDD" id="cd17324">
    <property type="entry name" value="MFS_NepI_like"/>
    <property type="match status" value="1"/>
</dbReference>
<accession>A0A5D3FNX4</accession>
<dbReference type="PANTHER" id="PTHR43124">
    <property type="entry name" value="PURINE EFFLUX PUMP PBUE"/>
    <property type="match status" value="1"/>
</dbReference>
<feature type="transmembrane region" description="Helical" evidence="7">
    <location>
        <begin position="368"/>
        <end position="389"/>
    </location>
</feature>
<evidence type="ECO:0000256" key="4">
    <source>
        <dbReference type="ARBA" id="ARBA00022989"/>
    </source>
</evidence>
<organism evidence="9 10">
    <name type="scientific">Actinomadura decatromicini</name>
    <dbReference type="NCBI Taxonomy" id="2604572"/>
    <lineage>
        <taxon>Bacteria</taxon>
        <taxon>Bacillati</taxon>
        <taxon>Actinomycetota</taxon>
        <taxon>Actinomycetes</taxon>
        <taxon>Streptosporangiales</taxon>
        <taxon>Thermomonosporaceae</taxon>
        <taxon>Actinomadura</taxon>
    </lineage>
</organism>
<protein>
    <submittedName>
        <fullName evidence="9">MFS transporter</fullName>
    </submittedName>
</protein>
<keyword evidence="10" id="KW-1185">Reference proteome</keyword>
<feature type="transmembrane region" description="Helical" evidence="7">
    <location>
        <begin position="309"/>
        <end position="332"/>
    </location>
</feature>
<gene>
    <name evidence="9" type="ORF">FXF68_16455</name>
</gene>